<name>A0A8T5GFS6_9ARCH</name>
<dbReference type="Pfam" id="PF20108">
    <property type="entry name" value="DUF6498"/>
    <property type="match status" value="1"/>
</dbReference>
<dbReference type="InterPro" id="IPR045466">
    <property type="entry name" value="DUF6498"/>
</dbReference>
<proteinExistence type="predicted"/>
<reference evidence="2" key="1">
    <citation type="journal article" date="2021" name="ISME J.">
        <title>Mercury methylation by metabolically versatile and cosmopolitan marine bacteria.</title>
        <authorList>
            <person name="Lin H."/>
            <person name="Ascher D.B."/>
            <person name="Myung Y."/>
            <person name="Lamborg C.H."/>
            <person name="Hallam S.J."/>
            <person name="Gionfriddo C.M."/>
            <person name="Holt K.E."/>
            <person name="Moreau J.W."/>
        </authorList>
    </citation>
    <scope>NUCLEOTIDE SEQUENCE</scope>
    <source>
        <strain evidence="2">SI075_bin30</strain>
    </source>
</reference>
<dbReference type="Proteomes" id="UP000722459">
    <property type="component" value="Unassembled WGS sequence"/>
</dbReference>
<feature type="transmembrane region" description="Helical" evidence="1">
    <location>
        <begin position="46"/>
        <end position="62"/>
    </location>
</feature>
<dbReference type="EMBL" id="JABJNZ010000059">
    <property type="protein sequence ID" value="MBT4870841.1"/>
    <property type="molecule type" value="Genomic_DNA"/>
</dbReference>
<gene>
    <name evidence="2" type="ORF">HON47_04665</name>
</gene>
<sequence length="225" mass="26688">MISLKQQKIFWRYAIIEKKPSTIMLLLTNLIALIGIIIFSANYVELFIAYIFQSIIISIFYFKKLKDRSKYSTKGIYFHDYSFSSRHDQIRRYKSSQLKWFIFVELMILILFFIFSGLFEIIDLILNGVTIGVIPLIVIYYLNHFYSYKVNKGKEFEIYQDLYSCTALGMKRNSIIVLLAFIGLCIMTYLNILILIALVIIIKIYFDILMHEIEHYNHKLMESTI</sequence>
<keyword evidence="1" id="KW-0472">Membrane</keyword>
<organism evidence="2 3">
    <name type="scientific">Candidatus Iainarchaeum sp</name>
    <dbReference type="NCBI Taxonomy" id="3101447"/>
    <lineage>
        <taxon>Archaea</taxon>
        <taxon>Candidatus Iainarchaeota</taxon>
        <taxon>Candidatus Iainarchaeia</taxon>
        <taxon>Candidatus Iainarchaeales</taxon>
        <taxon>Candidatus Iainarchaeaceae</taxon>
        <taxon>Candidatus Iainarchaeum</taxon>
    </lineage>
</organism>
<comment type="caution">
    <text evidence="2">The sequence shown here is derived from an EMBL/GenBank/DDBJ whole genome shotgun (WGS) entry which is preliminary data.</text>
</comment>
<evidence type="ECO:0000313" key="2">
    <source>
        <dbReference type="EMBL" id="MBT4870841.1"/>
    </source>
</evidence>
<evidence type="ECO:0000256" key="1">
    <source>
        <dbReference type="SAM" id="Phobius"/>
    </source>
</evidence>
<feature type="transmembrane region" description="Helical" evidence="1">
    <location>
        <begin position="176"/>
        <end position="206"/>
    </location>
</feature>
<protein>
    <submittedName>
        <fullName evidence="2">Uncharacterized protein</fullName>
    </submittedName>
</protein>
<keyword evidence="1" id="KW-0812">Transmembrane</keyword>
<dbReference type="AlphaFoldDB" id="A0A8T5GFS6"/>
<accession>A0A8T5GFS6</accession>
<keyword evidence="1" id="KW-1133">Transmembrane helix</keyword>
<feature type="transmembrane region" description="Helical" evidence="1">
    <location>
        <begin position="100"/>
        <end position="118"/>
    </location>
</feature>
<feature type="transmembrane region" description="Helical" evidence="1">
    <location>
        <begin position="124"/>
        <end position="142"/>
    </location>
</feature>
<evidence type="ECO:0000313" key="3">
    <source>
        <dbReference type="Proteomes" id="UP000722459"/>
    </source>
</evidence>
<feature type="transmembrane region" description="Helical" evidence="1">
    <location>
        <begin position="21"/>
        <end position="40"/>
    </location>
</feature>